<dbReference type="InterPro" id="IPR052511">
    <property type="entry name" value="ATP-dep_Helicase"/>
</dbReference>
<dbReference type="Pfam" id="PF00271">
    <property type="entry name" value="Helicase_C"/>
    <property type="match status" value="1"/>
</dbReference>
<dbReference type="InterPro" id="IPR001736">
    <property type="entry name" value="PLipase_D/transphosphatidylase"/>
</dbReference>
<evidence type="ECO:0000313" key="5">
    <source>
        <dbReference type="Proteomes" id="UP001589608"/>
    </source>
</evidence>
<dbReference type="Proteomes" id="UP001589608">
    <property type="component" value="Unassembled WGS sequence"/>
</dbReference>
<protein>
    <submittedName>
        <fullName evidence="4">DUF3427 domain-containing protein</fullName>
    </submittedName>
</protein>
<comment type="caution">
    <text evidence="4">The sequence shown here is derived from an EMBL/GenBank/DDBJ whole genome shotgun (WGS) entry which is preliminary data.</text>
</comment>
<dbReference type="PROSITE" id="PS50035">
    <property type="entry name" value="PLD"/>
    <property type="match status" value="1"/>
</dbReference>
<dbReference type="EMBL" id="JBHMCA010000053">
    <property type="protein sequence ID" value="MFB9447441.1"/>
    <property type="molecule type" value="Genomic_DNA"/>
</dbReference>
<dbReference type="InterPro" id="IPR006935">
    <property type="entry name" value="Helicase/UvrB_N"/>
</dbReference>
<dbReference type="Pfam" id="PF11907">
    <property type="entry name" value="DUF3427"/>
    <property type="match status" value="1"/>
</dbReference>
<evidence type="ECO:0000259" key="3">
    <source>
        <dbReference type="PROSITE" id="PS51194"/>
    </source>
</evidence>
<name>A0ABV5MF45_9ACTN</name>
<sequence>MHDELAAGLYETVVTKALEARLARIDPDLVKRNAMRSADAADRIALLLARQIQRALDAVPETERVAVGVEVAQRLLESLDARLPNSESTLEWPLAPGEMLNHIGEYRPDGTVRHAGLPRIPLLDTTLLTNSPGEPRVGHQILTEIESADRIDLVMAFIRVTGLNPILGALRQYCARGGKLRVLTTTYTGSTEGRALELLTELGADVRVSYDLSTTRLHAKAWLFHRRSAFSTAYVGSSNLTHSAQVAGMEWNVRVSGARNPDVLRKIEAVFESYWESVDFVPYVKAEFDEALERMQRPEERVAAVLSPIEIRLEPFQERMLELIELSRQRGHHRNLLVSATGTGKTVMAAVDYGRLRERLHRSRLLFVAHQKQILDQSRATFRHALRDHAFGEMWVGGERPSRFDHVFASVQSLSVNGLPHLDPDHFDVVIIDEFHHAAAPSYRMLVETLTPRELLGLTATPERADGRELLHWFGDRIAAELRLWDAIEQHRLAPFAYYGIHDGTDLSKVPWQRGKGYDEEALAEVYIGNESWVRFVFQQLQQHVTNVAAMRCLGFCVTVAHARYMAEQFRALGINAIALWGDTPQVERDAAIRRLKDGDLQVIFSVELFNEGLDVPKVDTLLMLRPTESATLFLQQLGRGLRTAKDKSVCTVLDFVGLHRQEFRFDLRYRALLGGSRRDLERAVEEGFPFLPAGCHMELDRVARDIVLRSVREAIPSRWPAKVAELRSLAQTRPEVSLATYLHETGLELADVYTSGDRGWSALREEAGLPVAAAGPHERALRRGIARMQHVDDRQRVEAYRALLDRVNRPDVGQLNTVEQRLARMLVANLGDQVIAKDASLQSAVELMWEHPQVRAELRELLEVLGDEPRHMQHQALPDIPLQVHSQYTRIEILAAVGEGVNAKTPQWREGVYDAKSAGVDLLAFTLDKTSGGFSPTTRYRDYAINRELIHWESQSTTASDSPTGRRYRTHAAMGRTILLFARPSVDERAFWFLGPATYVTHEGDRPMAVTWQLETPLSGDLFAMFAAAVA</sequence>
<dbReference type="PANTHER" id="PTHR47962:SF7">
    <property type="entry name" value="MITOCHONDRIAL ATP-DEPENDENT HELICASE IRC3-RELATED"/>
    <property type="match status" value="1"/>
</dbReference>
<accession>A0ABV5MF45</accession>
<dbReference type="RefSeq" id="WP_223100690.1">
    <property type="nucleotide sequence ID" value="NZ_CP061913.1"/>
</dbReference>
<dbReference type="InterPro" id="IPR014001">
    <property type="entry name" value="Helicase_ATP-bd"/>
</dbReference>
<dbReference type="InterPro" id="IPR025202">
    <property type="entry name" value="PLD-like_dom"/>
</dbReference>
<dbReference type="InterPro" id="IPR027417">
    <property type="entry name" value="P-loop_NTPase"/>
</dbReference>
<dbReference type="PROSITE" id="PS51194">
    <property type="entry name" value="HELICASE_CTER"/>
    <property type="match status" value="1"/>
</dbReference>
<dbReference type="CDD" id="cd18799">
    <property type="entry name" value="SF2_C_EcoAI-like"/>
    <property type="match status" value="1"/>
</dbReference>
<dbReference type="SUPFAM" id="SSF56024">
    <property type="entry name" value="Phospholipase D/nuclease"/>
    <property type="match status" value="1"/>
</dbReference>
<feature type="domain" description="Helicase ATP-binding" evidence="2">
    <location>
        <begin position="326"/>
        <end position="480"/>
    </location>
</feature>
<organism evidence="4 5">
    <name type="scientific">Dactylosporangium vinaceum</name>
    <dbReference type="NCBI Taxonomy" id="53362"/>
    <lineage>
        <taxon>Bacteria</taxon>
        <taxon>Bacillati</taxon>
        <taxon>Actinomycetota</taxon>
        <taxon>Actinomycetes</taxon>
        <taxon>Micromonosporales</taxon>
        <taxon>Micromonosporaceae</taxon>
        <taxon>Dactylosporangium</taxon>
    </lineage>
</organism>
<evidence type="ECO:0000259" key="2">
    <source>
        <dbReference type="PROSITE" id="PS51192"/>
    </source>
</evidence>
<dbReference type="SMART" id="SM00487">
    <property type="entry name" value="DEXDc"/>
    <property type="match status" value="1"/>
</dbReference>
<evidence type="ECO:0000259" key="1">
    <source>
        <dbReference type="PROSITE" id="PS50035"/>
    </source>
</evidence>
<dbReference type="PANTHER" id="PTHR47962">
    <property type="entry name" value="ATP-DEPENDENT HELICASE LHR-RELATED-RELATED"/>
    <property type="match status" value="1"/>
</dbReference>
<dbReference type="Pfam" id="PF13091">
    <property type="entry name" value="PLDc_2"/>
    <property type="match status" value="1"/>
</dbReference>
<dbReference type="Gene3D" id="3.40.50.300">
    <property type="entry name" value="P-loop containing nucleotide triphosphate hydrolases"/>
    <property type="match status" value="2"/>
</dbReference>
<dbReference type="CDD" id="cd18032">
    <property type="entry name" value="DEXHc_RE_I_III_res"/>
    <property type="match status" value="1"/>
</dbReference>
<keyword evidence="5" id="KW-1185">Reference proteome</keyword>
<dbReference type="InterPro" id="IPR001650">
    <property type="entry name" value="Helicase_C-like"/>
</dbReference>
<dbReference type="InterPro" id="IPR021835">
    <property type="entry name" value="DUF3427"/>
</dbReference>
<dbReference type="Gene3D" id="3.30.870.10">
    <property type="entry name" value="Endonuclease Chain A"/>
    <property type="match status" value="1"/>
</dbReference>
<reference evidence="4 5" key="1">
    <citation type="submission" date="2024-09" db="EMBL/GenBank/DDBJ databases">
        <authorList>
            <person name="Sun Q."/>
            <person name="Mori K."/>
        </authorList>
    </citation>
    <scope>NUCLEOTIDE SEQUENCE [LARGE SCALE GENOMIC DNA]</scope>
    <source>
        <strain evidence="4 5">JCM 3307</strain>
    </source>
</reference>
<dbReference type="PROSITE" id="PS51192">
    <property type="entry name" value="HELICASE_ATP_BIND_1"/>
    <property type="match status" value="1"/>
</dbReference>
<gene>
    <name evidence="4" type="ORF">ACFFTR_30475</name>
</gene>
<evidence type="ECO:0000313" key="4">
    <source>
        <dbReference type="EMBL" id="MFB9447441.1"/>
    </source>
</evidence>
<proteinExistence type="predicted"/>
<dbReference type="Pfam" id="PF04851">
    <property type="entry name" value="ResIII"/>
    <property type="match status" value="1"/>
</dbReference>
<feature type="domain" description="Helicase C-terminal" evidence="3">
    <location>
        <begin position="540"/>
        <end position="682"/>
    </location>
</feature>
<feature type="domain" description="PLD phosphodiesterase" evidence="1">
    <location>
        <begin position="213"/>
        <end position="244"/>
    </location>
</feature>
<dbReference type="SMART" id="SM00490">
    <property type="entry name" value="HELICc"/>
    <property type="match status" value="1"/>
</dbReference>
<dbReference type="SUPFAM" id="SSF52540">
    <property type="entry name" value="P-loop containing nucleoside triphosphate hydrolases"/>
    <property type="match status" value="1"/>
</dbReference>